<dbReference type="AlphaFoldDB" id="A0A5C6V1F7"/>
<comment type="caution">
    <text evidence="1">The sequence shown here is derived from an EMBL/GenBank/DDBJ whole genome shotgun (WGS) entry which is preliminary data.</text>
</comment>
<name>A0A5C6V1F7_9BURK</name>
<dbReference type="Proteomes" id="UP000321776">
    <property type="component" value="Unassembled WGS sequence"/>
</dbReference>
<accession>A0A5C6V1F7</accession>
<gene>
    <name evidence="1" type="ORF">FRZ40_33060</name>
</gene>
<protein>
    <submittedName>
        <fullName evidence="1">Uncharacterized protein</fullName>
    </submittedName>
</protein>
<sequence length="142" mass="15966">MEDVVKSDGHLSAIFRSFRDARDARRSLLESGCLPDPTQVFLFPIVHLADCGNDAWQGREVDRAEYAGHGEQMEIFHANWYSEPWSDCSVRSSDQNPKDGHTLLVAVCPPSPMLGQICDRLKDYGAFAIRLPASRWRLCKSA</sequence>
<organism evidence="1 2">
    <name type="scientific">Paraburkholderia azotifigens</name>
    <dbReference type="NCBI Taxonomy" id="2057004"/>
    <lineage>
        <taxon>Bacteria</taxon>
        <taxon>Pseudomonadati</taxon>
        <taxon>Pseudomonadota</taxon>
        <taxon>Betaproteobacteria</taxon>
        <taxon>Burkholderiales</taxon>
        <taxon>Burkholderiaceae</taxon>
        <taxon>Paraburkholderia</taxon>
    </lineage>
</organism>
<evidence type="ECO:0000313" key="1">
    <source>
        <dbReference type="EMBL" id="TXC79237.1"/>
    </source>
</evidence>
<proteinExistence type="predicted"/>
<reference evidence="1 2" key="1">
    <citation type="journal article" date="2018" name="Int. J. Syst. Evol. Microbiol.">
        <title>Paraburkholderia azotifigens sp. nov., a nitrogen-fixing bacterium isolated from paddy soil.</title>
        <authorList>
            <person name="Choi G.M."/>
            <person name="Im W.T."/>
        </authorList>
    </citation>
    <scope>NUCLEOTIDE SEQUENCE [LARGE SCALE GENOMIC DNA]</scope>
    <source>
        <strain evidence="1 2">NF 2-5-3</strain>
    </source>
</reference>
<evidence type="ECO:0000313" key="2">
    <source>
        <dbReference type="Proteomes" id="UP000321776"/>
    </source>
</evidence>
<dbReference type="EMBL" id="VOQS01000005">
    <property type="protein sequence ID" value="TXC79237.1"/>
    <property type="molecule type" value="Genomic_DNA"/>
</dbReference>